<reference evidence="1 2" key="1">
    <citation type="submission" date="2019-02" db="EMBL/GenBank/DDBJ databases">
        <title>Deep-cultivation of Planctomycetes and their phenomic and genomic characterization uncovers novel biology.</title>
        <authorList>
            <person name="Wiegand S."/>
            <person name="Jogler M."/>
            <person name="Boedeker C."/>
            <person name="Pinto D."/>
            <person name="Vollmers J."/>
            <person name="Rivas-Marin E."/>
            <person name="Kohn T."/>
            <person name="Peeters S.H."/>
            <person name="Heuer A."/>
            <person name="Rast P."/>
            <person name="Oberbeckmann S."/>
            <person name="Bunk B."/>
            <person name="Jeske O."/>
            <person name="Meyerdierks A."/>
            <person name="Storesund J.E."/>
            <person name="Kallscheuer N."/>
            <person name="Luecker S."/>
            <person name="Lage O.M."/>
            <person name="Pohl T."/>
            <person name="Merkel B.J."/>
            <person name="Hornburger P."/>
            <person name="Mueller R.-W."/>
            <person name="Bruemmer F."/>
            <person name="Labrenz M."/>
            <person name="Spormann A.M."/>
            <person name="Op den Camp H."/>
            <person name="Overmann J."/>
            <person name="Amann R."/>
            <person name="Jetten M.S.M."/>
            <person name="Mascher T."/>
            <person name="Medema M.H."/>
            <person name="Devos D.P."/>
            <person name="Kaster A.-K."/>
            <person name="Ovreas L."/>
            <person name="Rohde M."/>
            <person name="Galperin M.Y."/>
            <person name="Jogler C."/>
        </authorList>
    </citation>
    <scope>NUCLEOTIDE SEQUENCE [LARGE SCALE GENOMIC DNA]</scope>
    <source>
        <strain evidence="1 2">Pla175</strain>
    </source>
</reference>
<dbReference type="AlphaFoldDB" id="A0A518DD19"/>
<proteinExistence type="predicted"/>
<keyword evidence="2" id="KW-1185">Reference proteome</keyword>
<dbReference type="EMBL" id="CP036291">
    <property type="protein sequence ID" value="QDU89378.1"/>
    <property type="molecule type" value="Genomic_DNA"/>
</dbReference>
<dbReference type="KEGG" id="pnd:Pla175_27670"/>
<sequence length="75" mass="7865">MTTLRIDPPPGFVTIVTGLPRSGTSMVMQMLAAGGLPVHSDGARIVPAMGLKPSPSGEAFRFIYWVDGELPHGCA</sequence>
<gene>
    <name evidence="1" type="ORF">Pla175_27670</name>
</gene>
<name>A0A518DD19_9BACT</name>
<organism evidence="1 2">
    <name type="scientific">Pirellulimonas nuda</name>
    <dbReference type="NCBI Taxonomy" id="2528009"/>
    <lineage>
        <taxon>Bacteria</taxon>
        <taxon>Pseudomonadati</taxon>
        <taxon>Planctomycetota</taxon>
        <taxon>Planctomycetia</taxon>
        <taxon>Pirellulales</taxon>
        <taxon>Lacipirellulaceae</taxon>
        <taxon>Pirellulimonas</taxon>
    </lineage>
</organism>
<protein>
    <recommendedName>
        <fullName evidence="3">Sulfotransferase family protein</fullName>
    </recommendedName>
</protein>
<evidence type="ECO:0000313" key="1">
    <source>
        <dbReference type="EMBL" id="QDU89378.1"/>
    </source>
</evidence>
<evidence type="ECO:0008006" key="3">
    <source>
        <dbReference type="Google" id="ProtNLM"/>
    </source>
</evidence>
<accession>A0A518DD19</accession>
<evidence type="ECO:0000313" key="2">
    <source>
        <dbReference type="Proteomes" id="UP000317429"/>
    </source>
</evidence>
<dbReference type="Proteomes" id="UP000317429">
    <property type="component" value="Chromosome"/>
</dbReference>